<evidence type="ECO:0000313" key="2">
    <source>
        <dbReference type="EMBL" id="RUP52126.1"/>
    </source>
</evidence>
<dbReference type="EMBL" id="RBNI01000182">
    <property type="protein sequence ID" value="RUP52126.1"/>
    <property type="molecule type" value="Genomic_DNA"/>
</dbReference>
<feature type="region of interest" description="Disordered" evidence="1">
    <location>
        <begin position="69"/>
        <end position="94"/>
    </location>
</feature>
<gene>
    <name evidence="2" type="ORF">BC936DRAFT_140886</name>
</gene>
<accession>A0A433DN63</accession>
<protein>
    <submittedName>
        <fullName evidence="2">Uncharacterized protein</fullName>
    </submittedName>
</protein>
<dbReference type="AlphaFoldDB" id="A0A433DN63"/>
<reference evidence="2 3" key="1">
    <citation type="journal article" date="2018" name="New Phytol.">
        <title>Phylogenomics of Endogonaceae and evolution of mycorrhizas within Mucoromycota.</title>
        <authorList>
            <person name="Chang Y."/>
            <person name="Desiro A."/>
            <person name="Na H."/>
            <person name="Sandor L."/>
            <person name="Lipzen A."/>
            <person name="Clum A."/>
            <person name="Barry K."/>
            <person name="Grigoriev I.V."/>
            <person name="Martin F.M."/>
            <person name="Stajich J.E."/>
            <person name="Smith M.E."/>
            <person name="Bonito G."/>
            <person name="Spatafora J.W."/>
        </authorList>
    </citation>
    <scope>NUCLEOTIDE SEQUENCE [LARGE SCALE GENOMIC DNA]</scope>
    <source>
        <strain evidence="2 3">GMNB39</strain>
    </source>
</reference>
<sequence length="111" mass="11481">MGCIARICNAVMLDALHVRPYMNRVNIPIPTRCVHANSGEAPTGPMATLGESADGALLVQQTIAIVETSPSSPLNPAPKLHGMGAVEVDGTGDTDRDLPVIPSILVANKSA</sequence>
<proteinExistence type="predicted"/>
<evidence type="ECO:0000313" key="3">
    <source>
        <dbReference type="Proteomes" id="UP000268093"/>
    </source>
</evidence>
<name>A0A433DN63_9FUNG</name>
<keyword evidence="3" id="KW-1185">Reference proteome</keyword>
<evidence type="ECO:0000256" key="1">
    <source>
        <dbReference type="SAM" id="MobiDB-lite"/>
    </source>
</evidence>
<dbReference type="Proteomes" id="UP000268093">
    <property type="component" value="Unassembled WGS sequence"/>
</dbReference>
<organism evidence="2 3">
    <name type="scientific">Jimgerdemannia flammicorona</name>
    <dbReference type="NCBI Taxonomy" id="994334"/>
    <lineage>
        <taxon>Eukaryota</taxon>
        <taxon>Fungi</taxon>
        <taxon>Fungi incertae sedis</taxon>
        <taxon>Mucoromycota</taxon>
        <taxon>Mucoromycotina</taxon>
        <taxon>Endogonomycetes</taxon>
        <taxon>Endogonales</taxon>
        <taxon>Endogonaceae</taxon>
        <taxon>Jimgerdemannia</taxon>
    </lineage>
</organism>
<comment type="caution">
    <text evidence="2">The sequence shown here is derived from an EMBL/GenBank/DDBJ whole genome shotgun (WGS) entry which is preliminary data.</text>
</comment>